<name>E6QM78_9ZZZZ</name>
<gene>
    <name evidence="1" type="ORF">CARN6_1806</name>
</gene>
<dbReference type="EMBL" id="CABQ01000207">
    <property type="protein sequence ID" value="CBI08349.1"/>
    <property type="molecule type" value="Genomic_DNA"/>
</dbReference>
<dbReference type="Gene3D" id="2.60.40.420">
    <property type="entry name" value="Cupredoxins - blue copper proteins"/>
    <property type="match status" value="1"/>
</dbReference>
<comment type="caution">
    <text evidence="1">The sequence shown here is derived from an EMBL/GenBank/DDBJ whole genome shotgun (WGS) entry which is preliminary data.</text>
</comment>
<dbReference type="AlphaFoldDB" id="E6QM78"/>
<dbReference type="SUPFAM" id="SSF49503">
    <property type="entry name" value="Cupredoxins"/>
    <property type="match status" value="1"/>
</dbReference>
<organism evidence="1">
    <name type="scientific">mine drainage metagenome</name>
    <dbReference type="NCBI Taxonomy" id="410659"/>
    <lineage>
        <taxon>unclassified sequences</taxon>
        <taxon>metagenomes</taxon>
        <taxon>ecological metagenomes</taxon>
    </lineage>
</organism>
<dbReference type="InterPro" id="IPR013784">
    <property type="entry name" value="Carb-bd-like_fold"/>
</dbReference>
<proteinExistence type="predicted"/>
<dbReference type="InterPro" id="IPR008972">
    <property type="entry name" value="Cupredoxin"/>
</dbReference>
<sequence>MTKLKKTILLATVLLTLVSLASFAWAGDVKGKVTAQGMPSPENIVVYIDSVPEKTFPPPEQHAIMDQVRMAFVPHILVIVKGTSVNFLNDDPVQHNVYWPAISHDRKLAHNMGTWPQGIVKSFTFNELGDVPLLCKAHSEMSGYIVVVPTPYFALTDKEGNYTIKDVPPGQYTLKTWSEKAQPTTQAVTVRDVKGTAVKPACNCCPMTQVTSADLTVKE</sequence>
<accession>E6QM78</accession>
<reference evidence="1" key="1">
    <citation type="submission" date="2009-10" db="EMBL/GenBank/DDBJ databases">
        <title>Diversity of trophic interactions inside an arsenic-rich microbial ecosystem.</title>
        <authorList>
            <person name="Bertin P.N."/>
            <person name="Heinrich-Salmeron A."/>
            <person name="Pelletier E."/>
            <person name="Goulhen-Chollet F."/>
            <person name="Arsene-Ploetze F."/>
            <person name="Gallien S."/>
            <person name="Calteau A."/>
            <person name="Vallenet D."/>
            <person name="Casiot C."/>
            <person name="Chane-Woon-Ming B."/>
            <person name="Giloteaux L."/>
            <person name="Barakat M."/>
            <person name="Bonnefoy V."/>
            <person name="Bruneel O."/>
            <person name="Chandler M."/>
            <person name="Cleiss J."/>
            <person name="Duran R."/>
            <person name="Elbaz-Poulichet F."/>
            <person name="Fonknechten N."/>
            <person name="Lauga B."/>
            <person name="Mornico D."/>
            <person name="Ortet P."/>
            <person name="Schaeffer C."/>
            <person name="Siguier P."/>
            <person name="Alexander Thil Smith A."/>
            <person name="Van Dorsselaer A."/>
            <person name="Weissenbach J."/>
            <person name="Medigue C."/>
            <person name="Le Paslier D."/>
        </authorList>
    </citation>
    <scope>NUCLEOTIDE SEQUENCE</scope>
</reference>
<dbReference type="GO" id="GO:0030246">
    <property type="term" value="F:carbohydrate binding"/>
    <property type="evidence" value="ECO:0007669"/>
    <property type="project" value="InterPro"/>
</dbReference>
<evidence type="ECO:0008006" key="2">
    <source>
        <dbReference type="Google" id="ProtNLM"/>
    </source>
</evidence>
<protein>
    <recommendedName>
        <fullName evidence="2">Blue (type 1) copper domain-containing protein</fullName>
    </recommendedName>
</protein>
<dbReference type="SUPFAM" id="SSF49452">
    <property type="entry name" value="Starch-binding domain-like"/>
    <property type="match status" value="1"/>
</dbReference>
<dbReference type="Gene3D" id="2.60.40.1120">
    <property type="entry name" value="Carboxypeptidase-like, regulatory domain"/>
    <property type="match status" value="1"/>
</dbReference>
<evidence type="ECO:0000313" key="1">
    <source>
        <dbReference type="EMBL" id="CBI08349.1"/>
    </source>
</evidence>